<dbReference type="SUPFAM" id="SSF53850">
    <property type="entry name" value="Periplasmic binding protein-like II"/>
    <property type="match status" value="1"/>
</dbReference>
<dbReference type="InterPro" id="IPR050490">
    <property type="entry name" value="Bact_solute-bd_prot1"/>
</dbReference>
<dbReference type="PANTHER" id="PTHR43649:SF30">
    <property type="entry name" value="ABC TRANSPORTER SUBSTRATE-BINDING PROTEIN"/>
    <property type="match status" value="1"/>
</dbReference>
<reference evidence="2 3" key="1">
    <citation type="journal article" date="2019" name="Int. J. Syst. Evol. Microbiol.">
        <title>The Global Catalogue of Microorganisms (GCM) 10K type strain sequencing project: providing services to taxonomists for standard genome sequencing and annotation.</title>
        <authorList>
            <consortium name="The Broad Institute Genomics Platform"/>
            <consortium name="The Broad Institute Genome Sequencing Center for Infectious Disease"/>
            <person name="Wu L."/>
            <person name="Ma J."/>
        </authorList>
    </citation>
    <scope>NUCLEOTIDE SEQUENCE [LARGE SCALE GENOMIC DNA]</scope>
    <source>
        <strain evidence="2 3">JCM 12393</strain>
    </source>
</reference>
<comment type="caution">
    <text evidence="2">The sequence shown here is derived from an EMBL/GenBank/DDBJ whole genome shotgun (WGS) entry which is preliminary data.</text>
</comment>
<dbReference type="PROSITE" id="PS51257">
    <property type="entry name" value="PROKAR_LIPOPROTEIN"/>
    <property type="match status" value="1"/>
</dbReference>
<dbReference type="Pfam" id="PF01547">
    <property type="entry name" value="SBP_bac_1"/>
    <property type="match status" value="1"/>
</dbReference>
<dbReference type="RefSeq" id="WP_344334072.1">
    <property type="nucleotide sequence ID" value="NZ_BAAAKJ010000153.1"/>
</dbReference>
<name>A0ABN1Y0R9_9ACTN</name>
<gene>
    <name evidence="2" type="ORF">GCM10009639_29270</name>
</gene>
<dbReference type="Proteomes" id="UP001499863">
    <property type="component" value="Unassembled WGS sequence"/>
</dbReference>
<accession>A0ABN1Y0R9</accession>
<feature type="chain" id="PRO_5046962603" evidence="1">
    <location>
        <begin position="24"/>
        <end position="427"/>
    </location>
</feature>
<organism evidence="2 3">
    <name type="scientific">Kitasatospora putterlickiae</name>
    <dbReference type="NCBI Taxonomy" id="221725"/>
    <lineage>
        <taxon>Bacteria</taxon>
        <taxon>Bacillati</taxon>
        <taxon>Actinomycetota</taxon>
        <taxon>Actinomycetes</taxon>
        <taxon>Kitasatosporales</taxon>
        <taxon>Streptomycetaceae</taxon>
        <taxon>Kitasatospora</taxon>
    </lineage>
</organism>
<dbReference type="EMBL" id="BAAAKJ010000153">
    <property type="protein sequence ID" value="GAA1394776.1"/>
    <property type="molecule type" value="Genomic_DNA"/>
</dbReference>
<dbReference type="Gene3D" id="3.40.190.10">
    <property type="entry name" value="Periplasmic binding protein-like II"/>
    <property type="match status" value="2"/>
</dbReference>
<evidence type="ECO:0000313" key="3">
    <source>
        <dbReference type="Proteomes" id="UP001499863"/>
    </source>
</evidence>
<evidence type="ECO:0000313" key="2">
    <source>
        <dbReference type="EMBL" id="GAA1394776.1"/>
    </source>
</evidence>
<keyword evidence="1" id="KW-0732">Signal</keyword>
<dbReference type="PANTHER" id="PTHR43649">
    <property type="entry name" value="ARABINOSE-BINDING PROTEIN-RELATED"/>
    <property type="match status" value="1"/>
</dbReference>
<sequence length="427" mass="45778">MNRRAQVPTRPFSLALAGALAGALVLTGCGGQDDGPVTLKLVAADYGESADTSSKLYWDDLARRFEAANPGIRVDVEVASWTDIGKRVDELVRGGKSPDLVQTGGFADQAAADRLYPTADVLTLETRANIMELFSHAGQVIGTPYGIPFVSSSRVLFYNKAIFQRAGITQPPATWNELKAAAEKIKAKVPGVVPYGLPLGPEEAPAESMLWTLSGGGSLSDDVGNYAIDSPQNQATFDWLRTNLVSTGLTYPDPGKVNRTPVFSDFAAGKVAMLNGHPTLLRMAANGKIDFGTAPIPKKDGLARTGSLGVADWMMAFKANGHKNEIRSFLSFVYTKENQLKFDETYNLLPVTQDAFDAMTKDPRHEDLKQFAAGLGNASFYPFGDPAWAEVSNRIKAGIGPAVTGDARPVLAELQQAAVKEAARVRK</sequence>
<evidence type="ECO:0000256" key="1">
    <source>
        <dbReference type="SAM" id="SignalP"/>
    </source>
</evidence>
<keyword evidence="3" id="KW-1185">Reference proteome</keyword>
<protein>
    <submittedName>
        <fullName evidence="2">Extracellular solute-binding protein</fullName>
    </submittedName>
</protein>
<dbReference type="InterPro" id="IPR006059">
    <property type="entry name" value="SBP"/>
</dbReference>
<proteinExistence type="predicted"/>
<feature type="signal peptide" evidence="1">
    <location>
        <begin position="1"/>
        <end position="23"/>
    </location>
</feature>